<dbReference type="Pfam" id="PF04024">
    <property type="entry name" value="PspC"/>
    <property type="match status" value="1"/>
</dbReference>
<feature type="domain" description="Cell wall-active antibiotics response LiaF-like C-terminal" evidence="9">
    <location>
        <begin position="551"/>
        <end position="650"/>
    </location>
</feature>
<gene>
    <name evidence="10" type="ORF">AB0I59_01210</name>
</gene>
<comment type="caution">
    <text evidence="10">The sequence shown here is derived from an EMBL/GenBank/DDBJ whole genome shotgun (WGS) entry which is preliminary data.</text>
</comment>
<keyword evidence="2" id="KW-1003">Cell membrane</keyword>
<accession>A0ABV3G6J8</accession>
<feature type="compositionally biased region" description="Polar residues" evidence="6">
    <location>
        <begin position="1"/>
        <end position="12"/>
    </location>
</feature>
<sequence>MTEAPPTSTEESAPTDERVLHRSGEGRMITGVCAGLGRYTGMDPVLFRVGFAVLVLGSGIGIMLYIAAFLLMKDTEGRPGYVEQWTRRIFDTETVLALLAAVFAFGLIINVASGGIGMGTIVVGTLLAIALLAAHARGVDLLALAKSLPERILGRRGMTPAQESAFSSWPGTRPTMSSPYGMPPQGPGGPYGGGPYTQNPHAQPFGTPPYGQAPGQSPYGQAQGQAPYGQTQYAQAPHGQAPYGPGTTGTTASRTPDLTETPGNGGTEPAKAAGETAQAAQAAAEAAEKTDGGTIEPTANETRAENAAQPQNAGQAENDEHAGKSGQAVAAETPATGRAGVTMPLTPPMTATAPVPPVPPVADAPQAAEAPPAPPVPPVTATPAESAEPGFRRLSDLAREARGSAYDYASGEPFAPRGPYAGYGRTPYPPVRPPYLQDAEDAKSRKPARQPKSRSFIGGLTICLALIVGGIMVAVQQSTGSVSMPVIGGAVLVTIGAGLLIATWWGRGAGLVAAGIIVSVALVAGSTLNGLPKNIGNFAWHPSDVSQATREYAVGIGEGKLDLSDVNLAPGSRTRFDASVSIGQITVILPPTARVEVHGYARVGEVKIDHKVEDGMDVQFSKVLDPEVTGTGDAPTIELHVKAGIGDVAVRRGA</sequence>
<feature type="compositionally biased region" description="Polar residues" evidence="6">
    <location>
        <begin position="252"/>
        <end position="262"/>
    </location>
</feature>
<evidence type="ECO:0000313" key="11">
    <source>
        <dbReference type="Proteomes" id="UP001551675"/>
    </source>
</evidence>
<dbReference type="RefSeq" id="WP_358128838.1">
    <property type="nucleotide sequence ID" value="NZ_JBFALK010000001.1"/>
</dbReference>
<dbReference type="EMBL" id="JBFALK010000001">
    <property type="protein sequence ID" value="MEV0967223.1"/>
    <property type="molecule type" value="Genomic_DNA"/>
</dbReference>
<keyword evidence="3 7" id="KW-0812">Transmembrane</keyword>
<evidence type="ECO:0000256" key="6">
    <source>
        <dbReference type="SAM" id="MobiDB-lite"/>
    </source>
</evidence>
<evidence type="ECO:0000256" key="1">
    <source>
        <dbReference type="ARBA" id="ARBA00004162"/>
    </source>
</evidence>
<dbReference type="Pfam" id="PF09922">
    <property type="entry name" value="LiaF-like_C"/>
    <property type="match status" value="1"/>
</dbReference>
<feature type="transmembrane region" description="Helical" evidence="7">
    <location>
        <begin position="45"/>
        <end position="71"/>
    </location>
</feature>
<evidence type="ECO:0000259" key="9">
    <source>
        <dbReference type="Pfam" id="PF09922"/>
    </source>
</evidence>
<dbReference type="InterPro" id="IPR052027">
    <property type="entry name" value="PspC"/>
</dbReference>
<feature type="transmembrane region" description="Helical" evidence="7">
    <location>
        <begin position="92"/>
        <end position="109"/>
    </location>
</feature>
<evidence type="ECO:0000313" key="10">
    <source>
        <dbReference type="EMBL" id="MEV0967223.1"/>
    </source>
</evidence>
<organism evidence="10 11">
    <name type="scientific">Microtetraspora glauca</name>
    <dbReference type="NCBI Taxonomy" id="1996"/>
    <lineage>
        <taxon>Bacteria</taxon>
        <taxon>Bacillati</taxon>
        <taxon>Actinomycetota</taxon>
        <taxon>Actinomycetes</taxon>
        <taxon>Streptosporangiales</taxon>
        <taxon>Streptosporangiaceae</taxon>
        <taxon>Microtetraspora</taxon>
    </lineage>
</organism>
<feature type="compositionally biased region" description="Low complexity" evidence="6">
    <location>
        <begin position="270"/>
        <end position="285"/>
    </location>
</feature>
<evidence type="ECO:0000256" key="4">
    <source>
        <dbReference type="ARBA" id="ARBA00022989"/>
    </source>
</evidence>
<evidence type="ECO:0000259" key="8">
    <source>
        <dbReference type="Pfam" id="PF04024"/>
    </source>
</evidence>
<keyword evidence="11" id="KW-1185">Reference proteome</keyword>
<feature type="domain" description="Phage shock protein PspC N-terminal" evidence="8">
    <location>
        <begin position="20"/>
        <end position="73"/>
    </location>
</feature>
<dbReference type="Proteomes" id="UP001551675">
    <property type="component" value="Unassembled WGS sequence"/>
</dbReference>
<feature type="compositionally biased region" description="Low complexity" evidence="6">
    <location>
        <begin position="218"/>
        <end position="237"/>
    </location>
</feature>
<dbReference type="InterPro" id="IPR007168">
    <property type="entry name" value="Phageshock_PspC_N"/>
</dbReference>
<name>A0ABV3G6J8_MICGL</name>
<feature type="compositionally biased region" description="Pro residues" evidence="6">
    <location>
        <begin position="371"/>
        <end position="380"/>
    </location>
</feature>
<feature type="region of interest" description="Disordered" evidence="6">
    <location>
        <begin position="1"/>
        <end position="20"/>
    </location>
</feature>
<protein>
    <submittedName>
        <fullName evidence="10">PspC domain-containing protein</fullName>
    </submittedName>
</protein>
<feature type="compositionally biased region" description="Low complexity" evidence="6">
    <location>
        <begin position="341"/>
        <end position="353"/>
    </location>
</feature>
<dbReference type="InterPro" id="IPR024425">
    <property type="entry name" value="LiaF-like_C"/>
</dbReference>
<evidence type="ECO:0000256" key="7">
    <source>
        <dbReference type="SAM" id="Phobius"/>
    </source>
</evidence>
<comment type="subcellular location">
    <subcellularLocation>
        <location evidence="1">Cell membrane</location>
        <topology evidence="1">Single-pass membrane protein</topology>
    </subcellularLocation>
</comment>
<dbReference type="PANTHER" id="PTHR33885:SF3">
    <property type="entry name" value="PHAGE SHOCK PROTEIN C"/>
    <property type="match status" value="1"/>
</dbReference>
<evidence type="ECO:0000256" key="3">
    <source>
        <dbReference type="ARBA" id="ARBA00022692"/>
    </source>
</evidence>
<reference evidence="10 11" key="1">
    <citation type="submission" date="2024-06" db="EMBL/GenBank/DDBJ databases">
        <title>The Natural Products Discovery Center: Release of the First 8490 Sequenced Strains for Exploring Actinobacteria Biosynthetic Diversity.</title>
        <authorList>
            <person name="Kalkreuter E."/>
            <person name="Kautsar S.A."/>
            <person name="Yang D."/>
            <person name="Bader C.D."/>
            <person name="Teijaro C.N."/>
            <person name="Fluegel L."/>
            <person name="Davis C.M."/>
            <person name="Simpson J.R."/>
            <person name="Lauterbach L."/>
            <person name="Steele A.D."/>
            <person name="Gui C."/>
            <person name="Meng S."/>
            <person name="Li G."/>
            <person name="Viehrig K."/>
            <person name="Ye F."/>
            <person name="Su P."/>
            <person name="Kiefer A.F."/>
            <person name="Nichols A."/>
            <person name="Cepeda A.J."/>
            <person name="Yan W."/>
            <person name="Fan B."/>
            <person name="Jiang Y."/>
            <person name="Adhikari A."/>
            <person name="Zheng C.-J."/>
            <person name="Schuster L."/>
            <person name="Cowan T.M."/>
            <person name="Smanski M.J."/>
            <person name="Chevrette M.G."/>
            <person name="De Carvalho L.P.S."/>
            <person name="Shen B."/>
        </authorList>
    </citation>
    <scope>NUCLEOTIDE SEQUENCE [LARGE SCALE GENOMIC DNA]</scope>
    <source>
        <strain evidence="10 11">NPDC050100</strain>
    </source>
</reference>
<feature type="transmembrane region" description="Helical" evidence="7">
    <location>
        <begin position="455"/>
        <end position="476"/>
    </location>
</feature>
<evidence type="ECO:0000256" key="5">
    <source>
        <dbReference type="ARBA" id="ARBA00023136"/>
    </source>
</evidence>
<feature type="transmembrane region" description="Helical" evidence="7">
    <location>
        <begin position="482"/>
        <end position="502"/>
    </location>
</feature>
<feature type="compositionally biased region" description="Polar residues" evidence="6">
    <location>
        <begin position="161"/>
        <end position="178"/>
    </location>
</feature>
<evidence type="ECO:0000256" key="2">
    <source>
        <dbReference type="ARBA" id="ARBA00022475"/>
    </source>
</evidence>
<feature type="region of interest" description="Disordered" evidence="6">
    <location>
        <begin position="159"/>
        <end position="390"/>
    </location>
</feature>
<feature type="transmembrane region" description="Helical" evidence="7">
    <location>
        <begin position="509"/>
        <end position="528"/>
    </location>
</feature>
<dbReference type="PANTHER" id="PTHR33885">
    <property type="entry name" value="PHAGE SHOCK PROTEIN C"/>
    <property type="match status" value="1"/>
</dbReference>
<proteinExistence type="predicted"/>
<keyword evidence="4 7" id="KW-1133">Transmembrane helix</keyword>
<feature type="transmembrane region" description="Helical" evidence="7">
    <location>
        <begin position="115"/>
        <end position="134"/>
    </location>
</feature>
<keyword evidence="5 7" id="KW-0472">Membrane</keyword>
<feature type="region of interest" description="Disordered" evidence="6">
    <location>
        <begin position="431"/>
        <end position="452"/>
    </location>
</feature>